<dbReference type="Gene3D" id="3.40.30.10">
    <property type="entry name" value="Glutaredoxin"/>
    <property type="match status" value="1"/>
</dbReference>
<dbReference type="RefSeq" id="WP_116683270.1">
    <property type="nucleotide sequence ID" value="NZ_QURL01000004.1"/>
</dbReference>
<keyword evidence="3" id="KW-1185">Reference proteome</keyword>
<protein>
    <submittedName>
        <fullName evidence="2">DsbA family protein</fullName>
    </submittedName>
</protein>
<gene>
    <name evidence="2" type="ORF">DYI37_11000</name>
</gene>
<dbReference type="CDD" id="cd03025">
    <property type="entry name" value="DsbA_FrnE_like"/>
    <property type="match status" value="1"/>
</dbReference>
<dbReference type="EMBL" id="QURL01000004">
    <property type="protein sequence ID" value="RFC63539.1"/>
    <property type="molecule type" value="Genomic_DNA"/>
</dbReference>
<dbReference type="GO" id="GO:0016491">
    <property type="term" value="F:oxidoreductase activity"/>
    <property type="evidence" value="ECO:0007669"/>
    <property type="project" value="InterPro"/>
</dbReference>
<sequence length="231" mass="25019">MPANLTIHLDYFFDPLCGWCYASAPALSGLAKAYPDALAMRPSGLFSNGGTQPMSTMADHAWRNDTRIAELTGQRFTEDYRDHVLRDPEALFDSTHATRAIVALGAIDTRLEPVLLHALQTARYVEARDTAKPDIVAAVAAQVARSHGHGLDEASLADRLVRDGELAKRTDGRVRETLMHMRALSCSGVPQLLVSVGDHREMVQGADLYGGADAATKAVERIAARAKARSN</sequence>
<evidence type="ECO:0000313" key="3">
    <source>
        <dbReference type="Proteomes" id="UP000264310"/>
    </source>
</evidence>
<proteinExistence type="predicted"/>
<evidence type="ECO:0000259" key="1">
    <source>
        <dbReference type="Pfam" id="PF01323"/>
    </source>
</evidence>
<dbReference type="OrthoDB" id="9813770at2"/>
<evidence type="ECO:0000313" key="2">
    <source>
        <dbReference type="EMBL" id="RFC63539.1"/>
    </source>
</evidence>
<dbReference type="InterPro" id="IPR036249">
    <property type="entry name" value="Thioredoxin-like_sf"/>
</dbReference>
<dbReference type="Pfam" id="PF01323">
    <property type="entry name" value="DSBA"/>
    <property type="match status" value="1"/>
</dbReference>
<dbReference type="AlphaFoldDB" id="A0A371X2U8"/>
<accession>A0A371X2U8</accession>
<organism evidence="2 3">
    <name type="scientific">Fulvimarina endophytica</name>
    <dbReference type="NCBI Taxonomy" id="2293836"/>
    <lineage>
        <taxon>Bacteria</taxon>
        <taxon>Pseudomonadati</taxon>
        <taxon>Pseudomonadota</taxon>
        <taxon>Alphaproteobacteria</taxon>
        <taxon>Hyphomicrobiales</taxon>
        <taxon>Aurantimonadaceae</taxon>
        <taxon>Fulvimarina</taxon>
    </lineage>
</organism>
<name>A0A371X2U8_9HYPH</name>
<reference evidence="2 3" key="1">
    <citation type="submission" date="2018-08" db="EMBL/GenBank/DDBJ databases">
        <title>Fulvimarina sp. 85, whole genome shotgun sequence.</title>
        <authorList>
            <person name="Tuo L."/>
        </authorList>
    </citation>
    <scope>NUCLEOTIDE SEQUENCE [LARGE SCALE GENOMIC DNA]</scope>
    <source>
        <strain evidence="2 3">85</strain>
    </source>
</reference>
<dbReference type="SUPFAM" id="SSF52833">
    <property type="entry name" value="Thioredoxin-like"/>
    <property type="match status" value="1"/>
</dbReference>
<dbReference type="InterPro" id="IPR001853">
    <property type="entry name" value="DSBA-like_thioredoxin_dom"/>
</dbReference>
<comment type="caution">
    <text evidence="2">The sequence shown here is derived from an EMBL/GenBank/DDBJ whole genome shotgun (WGS) entry which is preliminary data.</text>
</comment>
<dbReference type="Proteomes" id="UP000264310">
    <property type="component" value="Unassembled WGS sequence"/>
</dbReference>
<feature type="domain" description="DSBA-like thioredoxin" evidence="1">
    <location>
        <begin position="9"/>
        <end position="207"/>
    </location>
</feature>